<evidence type="ECO:0000313" key="4">
    <source>
        <dbReference type="Proteomes" id="UP000241736"/>
    </source>
</evidence>
<evidence type="ECO:0000259" key="2">
    <source>
        <dbReference type="Pfam" id="PF13828"/>
    </source>
</evidence>
<reference evidence="3 4" key="1">
    <citation type="submission" date="2018-03" db="EMBL/GenBank/DDBJ databases">
        <title>Arenimonas caeni sp. nov., isolated from activated sludge.</title>
        <authorList>
            <person name="Liu H."/>
        </authorList>
    </citation>
    <scope>NUCLEOTIDE SEQUENCE [LARGE SCALE GENOMIC DNA]</scope>
    <source>
        <strain evidence="4">z29</strain>
    </source>
</reference>
<dbReference type="Pfam" id="PF13828">
    <property type="entry name" value="DUF4190"/>
    <property type="match status" value="1"/>
</dbReference>
<accession>A0A2P6M6N2</accession>
<organism evidence="3 4">
    <name type="scientific">Arenimonas caeni</name>
    <dbReference type="NCBI Taxonomy" id="2058085"/>
    <lineage>
        <taxon>Bacteria</taxon>
        <taxon>Pseudomonadati</taxon>
        <taxon>Pseudomonadota</taxon>
        <taxon>Gammaproteobacteria</taxon>
        <taxon>Lysobacterales</taxon>
        <taxon>Lysobacteraceae</taxon>
        <taxon>Arenimonas</taxon>
    </lineage>
</organism>
<keyword evidence="1" id="KW-0812">Transmembrane</keyword>
<dbReference type="InterPro" id="IPR025241">
    <property type="entry name" value="DUF4190"/>
</dbReference>
<dbReference type="AlphaFoldDB" id="A0A2P6M6N2"/>
<keyword evidence="1" id="KW-0472">Membrane</keyword>
<protein>
    <recommendedName>
        <fullName evidence="2">DUF4190 domain-containing protein</fullName>
    </recommendedName>
</protein>
<keyword evidence="1" id="KW-1133">Transmembrane helix</keyword>
<comment type="caution">
    <text evidence="3">The sequence shown here is derived from an EMBL/GenBank/DDBJ whole genome shotgun (WGS) entry which is preliminary data.</text>
</comment>
<feature type="transmembrane region" description="Helical" evidence="1">
    <location>
        <begin position="56"/>
        <end position="89"/>
    </location>
</feature>
<dbReference type="OrthoDB" id="6183992at2"/>
<gene>
    <name evidence="3" type="ORF">C6N40_11705</name>
</gene>
<proteinExistence type="predicted"/>
<name>A0A2P6M6N2_9GAMM</name>
<sequence>MQASRPTSGLAVASLVGGILGWTLLPLLGSLVAVITGHMARAEIRRAQGQMEGDGMALAGLILGWIAIGLMVLSVLAVILFFGGLAVLMGLAGASGQL</sequence>
<feature type="domain" description="DUF4190" evidence="2">
    <location>
        <begin position="10"/>
        <end position="73"/>
    </location>
</feature>
<dbReference type="Proteomes" id="UP000241736">
    <property type="component" value="Unassembled WGS sequence"/>
</dbReference>
<feature type="transmembrane region" description="Helical" evidence="1">
    <location>
        <begin position="12"/>
        <end position="35"/>
    </location>
</feature>
<keyword evidence="4" id="KW-1185">Reference proteome</keyword>
<evidence type="ECO:0000256" key="1">
    <source>
        <dbReference type="SAM" id="Phobius"/>
    </source>
</evidence>
<dbReference type="EMBL" id="PVLF01000020">
    <property type="protein sequence ID" value="PRH81642.1"/>
    <property type="molecule type" value="Genomic_DNA"/>
</dbReference>
<evidence type="ECO:0000313" key="3">
    <source>
        <dbReference type="EMBL" id="PRH81642.1"/>
    </source>
</evidence>